<dbReference type="InterPro" id="IPR010918">
    <property type="entry name" value="PurM-like_C_dom"/>
</dbReference>
<feature type="binding site" evidence="1">
    <location>
        <position position="52"/>
    </location>
    <ligand>
        <name>substrate</name>
    </ligand>
</feature>
<comment type="pathway">
    <text evidence="1">Cofactor biosynthesis; thiamine diphosphate biosynthesis; thiamine diphosphate from thiamine phosphate: step 1/1.</text>
</comment>
<dbReference type="AlphaFoldDB" id="A0A0M0KD33"/>
<keyword evidence="1 4" id="KW-0418">Kinase</keyword>
<dbReference type="PANTHER" id="PTHR30270">
    <property type="entry name" value="THIAMINE-MONOPHOSPHATE KINASE"/>
    <property type="match status" value="1"/>
</dbReference>
<keyword evidence="1" id="KW-0784">Thiamine biosynthesis</keyword>
<feature type="binding site" evidence="1">
    <location>
        <position position="220"/>
    </location>
    <ligand>
        <name>Mg(2+)</name>
        <dbReference type="ChEBI" id="CHEBI:18420"/>
        <label>5</label>
    </ligand>
</feature>
<dbReference type="Pfam" id="PF00586">
    <property type="entry name" value="AIRS"/>
    <property type="match status" value="1"/>
</dbReference>
<dbReference type="SUPFAM" id="SSF55326">
    <property type="entry name" value="PurM N-terminal domain-like"/>
    <property type="match status" value="1"/>
</dbReference>
<evidence type="ECO:0000313" key="4">
    <source>
        <dbReference type="EMBL" id="KOO36766.1"/>
    </source>
</evidence>
<feature type="binding site" evidence="1">
    <location>
        <position position="217"/>
    </location>
    <ligand>
        <name>Mg(2+)</name>
        <dbReference type="ChEBI" id="CHEBI:18420"/>
        <label>3</label>
    </ligand>
</feature>
<keyword evidence="1" id="KW-0547">Nucleotide-binding</keyword>
<dbReference type="SUPFAM" id="SSF56042">
    <property type="entry name" value="PurM C-terminal domain-like"/>
    <property type="match status" value="1"/>
</dbReference>
<dbReference type="EC" id="2.7.4.16" evidence="1"/>
<dbReference type="HAMAP" id="MF_02128">
    <property type="entry name" value="TMP_kinase"/>
    <property type="match status" value="1"/>
</dbReference>
<dbReference type="Gene3D" id="3.90.650.10">
    <property type="entry name" value="PurM-like C-terminal domain"/>
    <property type="match status" value="1"/>
</dbReference>
<reference evidence="4" key="1">
    <citation type="submission" date="2015-08" db="EMBL/GenBank/DDBJ databases">
        <title>Complete DNA Sequence of Pseudomonas syringae pv. actinidiae, the Causal Agent of Kiwifruit Canker Disease.</title>
        <authorList>
            <person name="Rikkerink E.H.A."/>
            <person name="Fineran P.C."/>
        </authorList>
    </citation>
    <scope>NUCLEOTIDE SEQUENCE</scope>
    <source>
        <strain evidence="4">DSM 13666</strain>
    </source>
</reference>
<comment type="function">
    <text evidence="1">Catalyzes the ATP-dependent phosphorylation of thiamine-monophosphate (TMP) to form thiamine-pyrophosphate (TPP), the active form of vitamin B1.</text>
</comment>
<dbReference type="PANTHER" id="PTHR30270:SF0">
    <property type="entry name" value="THIAMINE-MONOPHOSPHATE KINASE"/>
    <property type="match status" value="1"/>
</dbReference>
<dbReference type="RefSeq" id="WP_053432289.1">
    <property type="nucleotide sequence ID" value="NZ_CP040441.1"/>
</dbReference>
<comment type="similarity">
    <text evidence="1">Belongs to the thiamine-monophosphate kinase family.</text>
</comment>
<dbReference type="GO" id="GO:0009229">
    <property type="term" value="P:thiamine diphosphate biosynthetic process"/>
    <property type="evidence" value="ECO:0007669"/>
    <property type="project" value="UniProtKB-UniRule"/>
</dbReference>
<dbReference type="GO" id="GO:0009228">
    <property type="term" value="P:thiamine biosynthetic process"/>
    <property type="evidence" value="ECO:0007669"/>
    <property type="project" value="UniProtKB-KW"/>
</dbReference>
<proteinExistence type="inferred from homology"/>
<feature type="binding site" evidence="1">
    <location>
        <position position="28"/>
    </location>
    <ligand>
        <name>Mg(2+)</name>
        <dbReference type="ChEBI" id="CHEBI:18420"/>
        <label>3</label>
    </ligand>
</feature>
<keyword evidence="1" id="KW-0460">Magnesium</keyword>
<keyword evidence="1" id="KW-0808">Transferase</keyword>
<dbReference type="InterPro" id="IPR006283">
    <property type="entry name" value="ThiL-like"/>
</dbReference>
<dbReference type="CDD" id="cd02194">
    <property type="entry name" value="ThiL"/>
    <property type="match status" value="1"/>
</dbReference>
<dbReference type="EMBL" id="LILD01000004">
    <property type="protein sequence ID" value="KOO36766.1"/>
    <property type="molecule type" value="Genomic_DNA"/>
</dbReference>
<evidence type="ECO:0000259" key="2">
    <source>
        <dbReference type="Pfam" id="PF00586"/>
    </source>
</evidence>
<dbReference type="GO" id="GO:0005524">
    <property type="term" value="F:ATP binding"/>
    <property type="evidence" value="ECO:0007669"/>
    <property type="project" value="UniProtKB-UniRule"/>
</dbReference>
<dbReference type="PATRIC" id="fig|136160.3.peg.4386"/>
<keyword evidence="1" id="KW-0067">ATP-binding</keyword>
<dbReference type="Pfam" id="PF02769">
    <property type="entry name" value="AIRS_C"/>
    <property type="match status" value="1"/>
</dbReference>
<feature type="binding site" evidence="1">
    <location>
        <position position="122"/>
    </location>
    <ligand>
        <name>Mg(2+)</name>
        <dbReference type="ChEBI" id="CHEBI:18420"/>
        <label>1</label>
    </ligand>
</feature>
<feature type="binding site" evidence="1">
    <location>
        <position position="28"/>
    </location>
    <ligand>
        <name>Mg(2+)</name>
        <dbReference type="ChEBI" id="CHEBI:18420"/>
        <label>4</label>
    </ligand>
</feature>
<feature type="binding site" evidence="1">
    <location>
        <position position="74"/>
    </location>
    <ligand>
        <name>Mg(2+)</name>
        <dbReference type="ChEBI" id="CHEBI:18420"/>
        <label>4</label>
    </ligand>
</feature>
<comment type="miscellaneous">
    <text evidence="1">Reaction mechanism of ThiL seems to utilize a direct, inline transfer of the gamma-phosphate of ATP to TMP rather than a phosphorylated enzyme intermediate.</text>
</comment>
<organism evidence="4">
    <name type="scientific">Halalkalibacterium halodurans</name>
    <name type="common">Bacillus halodurans</name>
    <dbReference type="NCBI Taxonomy" id="86665"/>
    <lineage>
        <taxon>Bacteria</taxon>
        <taxon>Bacillati</taxon>
        <taxon>Bacillota</taxon>
        <taxon>Bacilli</taxon>
        <taxon>Bacillales</taxon>
        <taxon>Bacillaceae</taxon>
        <taxon>Halalkalibacterium (ex Joshi et al. 2022)</taxon>
    </lineage>
</organism>
<dbReference type="GO" id="GO:0009030">
    <property type="term" value="F:thiamine-phosphate kinase activity"/>
    <property type="evidence" value="ECO:0007669"/>
    <property type="project" value="UniProtKB-UniRule"/>
</dbReference>
<evidence type="ECO:0000256" key="1">
    <source>
        <dbReference type="HAMAP-Rule" id="MF_02128"/>
    </source>
</evidence>
<dbReference type="PIRSF" id="PIRSF005303">
    <property type="entry name" value="Thiam_monoph_kin"/>
    <property type="match status" value="1"/>
</dbReference>
<name>A0A0M0KD33_ALKHA</name>
<feature type="binding site" evidence="1">
    <location>
        <position position="323"/>
    </location>
    <ligand>
        <name>substrate</name>
    </ligand>
</feature>
<comment type="caution">
    <text evidence="4">The sequence shown here is derived from an EMBL/GenBank/DDBJ whole genome shotgun (WGS) entry which is preliminary data.</text>
</comment>
<feature type="domain" description="PurM-like N-terminal" evidence="2">
    <location>
        <begin position="26"/>
        <end position="140"/>
    </location>
</feature>
<feature type="binding site" evidence="1">
    <location>
        <position position="45"/>
    </location>
    <ligand>
        <name>Mg(2+)</name>
        <dbReference type="ChEBI" id="CHEBI:18420"/>
        <label>1</label>
    </ligand>
</feature>
<feature type="binding site" evidence="1">
    <location>
        <position position="219"/>
    </location>
    <ligand>
        <name>ATP</name>
        <dbReference type="ChEBI" id="CHEBI:30616"/>
    </ligand>
</feature>
<sequence>MRDEFSLIRSISPANVHQPSLHVGIGDDAAIYEGAPEMEEVLCVDTMVEEIHFRRDTLTPFQIGYKALAINISDLAAMGATPKFYLVSIAVPPQWSDREIKTLYRGMAECAAPYRMDLIGGDTVSTNAKLVVTVTAVGHVPKGTRLLRQRARPGDVVFLTGTVGQSAAGLELLNKKGLHGPFTEEEELLVLAHQQPQPQVEAGHLFARSGYRIALNDVSDGVASEANELAEASKVKLVLKANTIPLHPAMETFSKEQQLEWALFGGEDFQLIGTAAVDAFASLQQLAIKRGISLTEIGYVEAGSPVVELEEGTARSVLKKSGYNHFAK</sequence>
<keyword evidence="1" id="KW-0479">Metal-binding</keyword>
<feature type="binding site" evidence="1">
    <location>
        <position position="267"/>
    </location>
    <ligand>
        <name>substrate</name>
    </ligand>
</feature>
<feature type="binding site" evidence="1">
    <location>
        <begin position="121"/>
        <end position="122"/>
    </location>
    <ligand>
        <name>ATP</name>
        <dbReference type="ChEBI" id="CHEBI:30616"/>
    </ligand>
</feature>
<dbReference type="GeneID" id="87596116"/>
<protein>
    <recommendedName>
        <fullName evidence="1">Thiamine-monophosphate kinase</fullName>
        <shortName evidence="1">TMP kinase</shortName>
        <shortName evidence="1">Thiamine-phosphate kinase</shortName>
        <ecNumber evidence="1">2.7.4.16</ecNumber>
    </recommendedName>
</protein>
<comment type="caution">
    <text evidence="1">Lacks conserved residue(s) required for the propagation of feature annotation.</text>
</comment>
<gene>
    <name evidence="1" type="primary">thiL</name>
    <name evidence="4" type="ORF">AMD02_17165</name>
</gene>
<accession>A0A0M0KD33</accession>
<feature type="binding site" evidence="1">
    <location>
        <position position="104"/>
    </location>
    <ligand>
        <name>ATP</name>
        <dbReference type="ChEBI" id="CHEBI:30616"/>
    </ligand>
</feature>
<comment type="catalytic activity">
    <reaction evidence="1">
        <text>thiamine phosphate + ATP = thiamine diphosphate + ADP</text>
        <dbReference type="Rhea" id="RHEA:15913"/>
        <dbReference type="ChEBI" id="CHEBI:30616"/>
        <dbReference type="ChEBI" id="CHEBI:37575"/>
        <dbReference type="ChEBI" id="CHEBI:58937"/>
        <dbReference type="ChEBI" id="CHEBI:456216"/>
        <dbReference type="EC" id="2.7.4.16"/>
    </reaction>
</comment>
<dbReference type="NCBIfam" id="TIGR01379">
    <property type="entry name" value="thiL"/>
    <property type="match status" value="1"/>
</dbReference>
<dbReference type="GO" id="GO:0000287">
    <property type="term" value="F:magnesium ion binding"/>
    <property type="evidence" value="ECO:0007669"/>
    <property type="project" value="UniProtKB-UniRule"/>
</dbReference>
<dbReference type="InterPro" id="IPR036676">
    <property type="entry name" value="PurM-like_C_sf"/>
</dbReference>
<dbReference type="InterPro" id="IPR016188">
    <property type="entry name" value="PurM-like_N"/>
</dbReference>
<feature type="binding site" evidence="1">
    <location>
        <position position="74"/>
    </location>
    <ligand>
        <name>Mg(2+)</name>
        <dbReference type="ChEBI" id="CHEBI:18420"/>
        <label>3</label>
    </ligand>
</feature>
<dbReference type="InterPro" id="IPR036921">
    <property type="entry name" value="PurM-like_N_sf"/>
</dbReference>
<feature type="binding site" evidence="1">
    <location>
        <position position="148"/>
    </location>
    <ligand>
        <name>ATP</name>
        <dbReference type="ChEBI" id="CHEBI:30616"/>
    </ligand>
</feature>
<dbReference type="Gene3D" id="3.30.1330.10">
    <property type="entry name" value="PurM-like, N-terminal domain"/>
    <property type="match status" value="1"/>
</dbReference>
<dbReference type="UniPathway" id="UPA00060">
    <property type="reaction ID" value="UER00142"/>
</dbReference>
<feature type="binding site" evidence="1">
    <location>
        <position position="74"/>
    </location>
    <ligand>
        <name>Mg(2+)</name>
        <dbReference type="ChEBI" id="CHEBI:18420"/>
        <label>2</label>
    </ligand>
</feature>
<feature type="binding site" evidence="1">
    <location>
        <position position="45"/>
    </location>
    <ligand>
        <name>Mg(2+)</name>
        <dbReference type="ChEBI" id="CHEBI:18420"/>
        <label>2</label>
    </ligand>
</feature>
<feature type="domain" description="PurM-like C-terminal" evidence="3">
    <location>
        <begin position="152"/>
        <end position="304"/>
    </location>
</feature>
<evidence type="ECO:0000259" key="3">
    <source>
        <dbReference type="Pfam" id="PF02769"/>
    </source>
</evidence>